<comment type="caution">
    <text evidence="1">The sequence shown here is derived from an EMBL/GenBank/DDBJ whole genome shotgun (WGS) entry which is preliminary data.</text>
</comment>
<evidence type="ECO:0000313" key="2">
    <source>
        <dbReference type="Proteomes" id="UP000800093"/>
    </source>
</evidence>
<proteinExistence type="predicted"/>
<accession>A0A9P4N410</accession>
<reference evidence="2" key="1">
    <citation type="journal article" date="2020" name="Stud. Mycol.">
        <title>101 Dothideomycetes genomes: A test case for predicting lifestyles and emergence of pathogens.</title>
        <authorList>
            <person name="Haridas S."/>
            <person name="Albert R."/>
            <person name="Binder M."/>
            <person name="Bloem J."/>
            <person name="LaButti K."/>
            <person name="Salamov A."/>
            <person name="Andreopoulos B."/>
            <person name="Baker S."/>
            <person name="Barry K."/>
            <person name="Bills G."/>
            <person name="Bluhm B."/>
            <person name="Cannon C."/>
            <person name="Castanera R."/>
            <person name="Culley D."/>
            <person name="Daum C."/>
            <person name="Ezra D."/>
            <person name="Gonzalez J."/>
            <person name="Henrissat B."/>
            <person name="Kuo A."/>
            <person name="Liang C."/>
            <person name="Lipzen A."/>
            <person name="Lutzoni F."/>
            <person name="Magnuson J."/>
            <person name="Mondo S."/>
            <person name="Nolan M."/>
            <person name="Ohm R."/>
            <person name="Pangilinan J."/>
            <person name="Park H.-J."/>
            <person name="Ramirez L."/>
            <person name="Alfaro M."/>
            <person name="Sun H."/>
            <person name="Tritt A."/>
            <person name="Yoshinaga Y."/>
            <person name="Zwiers L.-H."/>
            <person name="Turgeon B."/>
            <person name="Goodwin S."/>
            <person name="Spatafora J."/>
            <person name="Crous P."/>
            <person name="Grigoriev I."/>
        </authorList>
    </citation>
    <scope>NUCLEOTIDE SEQUENCE [LARGE SCALE GENOMIC DNA]</scope>
    <source>
        <strain evidence="2">CBS 304.66</strain>
    </source>
</reference>
<sequence>MALPVLAPVPQPGLMLFPSFIAQRLETFFFKEMKSTSKGKQCLISFQSAHGPAFLQVNEENRKTMVFRMMNGKEVMTIVKQEHHWSGKRPEYHAYSPEGTRIWHLILKGSFKTEYRLSLFPQSPQPLFNTEVSKVFGGNLGILVLGNPAMVATKPNAWKSERENYINIAPGMDILLALGVNWIRFDKQEMDRKGLTEAAGEVGGAIAA</sequence>
<protein>
    <submittedName>
        <fullName evidence="1">Uncharacterized protein</fullName>
    </submittedName>
</protein>
<name>A0A9P4N410_9PLEO</name>
<gene>
    <name evidence="1" type="ORF">CC78DRAFT_567816</name>
</gene>
<evidence type="ECO:0000313" key="1">
    <source>
        <dbReference type="EMBL" id="KAF2265017.1"/>
    </source>
</evidence>
<dbReference type="InterPro" id="IPR007612">
    <property type="entry name" value="LOR"/>
</dbReference>
<dbReference type="Proteomes" id="UP000800093">
    <property type="component" value="Unassembled WGS sequence"/>
</dbReference>
<organism evidence="1 2">
    <name type="scientific">Lojkania enalia</name>
    <dbReference type="NCBI Taxonomy" id="147567"/>
    <lineage>
        <taxon>Eukaryota</taxon>
        <taxon>Fungi</taxon>
        <taxon>Dikarya</taxon>
        <taxon>Ascomycota</taxon>
        <taxon>Pezizomycotina</taxon>
        <taxon>Dothideomycetes</taxon>
        <taxon>Pleosporomycetidae</taxon>
        <taxon>Pleosporales</taxon>
        <taxon>Pleosporales incertae sedis</taxon>
        <taxon>Lojkania</taxon>
    </lineage>
</organism>
<dbReference type="Pfam" id="PF04525">
    <property type="entry name" value="LOR"/>
    <property type="match status" value="1"/>
</dbReference>
<dbReference type="OrthoDB" id="3658421at2759"/>
<dbReference type="AlphaFoldDB" id="A0A9P4N410"/>
<dbReference type="EMBL" id="ML986611">
    <property type="protein sequence ID" value="KAF2265017.1"/>
    <property type="molecule type" value="Genomic_DNA"/>
</dbReference>
<keyword evidence="2" id="KW-1185">Reference proteome</keyword>